<reference evidence="1" key="2">
    <citation type="journal article" date="2020" name="Nat. Commun.">
        <title>Large-scale genome sequencing of mycorrhizal fungi provides insights into the early evolution of symbiotic traits.</title>
        <authorList>
            <person name="Miyauchi S."/>
            <person name="Kiss E."/>
            <person name="Kuo A."/>
            <person name="Drula E."/>
            <person name="Kohler A."/>
            <person name="Sanchez-Garcia M."/>
            <person name="Morin E."/>
            <person name="Andreopoulos B."/>
            <person name="Barry K.W."/>
            <person name="Bonito G."/>
            <person name="Buee M."/>
            <person name="Carver A."/>
            <person name="Chen C."/>
            <person name="Cichocki N."/>
            <person name="Clum A."/>
            <person name="Culley D."/>
            <person name="Crous P.W."/>
            <person name="Fauchery L."/>
            <person name="Girlanda M."/>
            <person name="Hayes R.D."/>
            <person name="Keri Z."/>
            <person name="LaButti K."/>
            <person name="Lipzen A."/>
            <person name="Lombard V."/>
            <person name="Magnuson J."/>
            <person name="Maillard F."/>
            <person name="Murat C."/>
            <person name="Nolan M."/>
            <person name="Ohm R.A."/>
            <person name="Pangilinan J."/>
            <person name="Pereira M.F."/>
            <person name="Perotto S."/>
            <person name="Peter M."/>
            <person name="Pfister S."/>
            <person name="Riley R."/>
            <person name="Sitrit Y."/>
            <person name="Stielow J.B."/>
            <person name="Szollosi G."/>
            <person name="Zifcakova L."/>
            <person name="Stursova M."/>
            <person name="Spatafora J.W."/>
            <person name="Tedersoo L."/>
            <person name="Vaario L.M."/>
            <person name="Yamada A."/>
            <person name="Yan M."/>
            <person name="Wang P."/>
            <person name="Xu J."/>
            <person name="Bruns T."/>
            <person name="Baldrian P."/>
            <person name="Vilgalys R."/>
            <person name="Dunand C."/>
            <person name="Henrissat B."/>
            <person name="Grigoriev I.V."/>
            <person name="Hibbett D."/>
            <person name="Nagy L.G."/>
            <person name="Martin F.M."/>
        </authorList>
    </citation>
    <scope>NUCLEOTIDE SEQUENCE</scope>
    <source>
        <strain evidence="1">P2</strain>
    </source>
</reference>
<evidence type="ECO:0000313" key="2">
    <source>
        <dbReference type="Proteomes" id="UP000886501"/>
    </source>
</evidence>
<reference evidence="1" key="1">
    <citation type="submission" date="2019-10" db="EMBL/GenBank/DDBJ databases">
        <authorList>
            <consortium name="DOE Joint Genome Institute"/>
            <person name="Kuo A."/>
            <person name="Miyauchi S."/>
            <person name="Kiss E."/>
            <person name="Drula E."/>
            <person name="Kohler A."/>
            <person name="Sanchez-Garcia M."/>
            <person name="Andreopoulos B."/>
            <person name="Barry K.W."/>
            <person name="Bonito G."/>
            <person name="Buee M."/>
            <person name="Carver A."/>
            <person name="Chen C."/>
            <person name="Cichocki N."/>
            <person name="Clum A."/>
            <person name="Culley D."/>
            <person name="Crous P.W."/>
            <person name="Fauchery L."/>
            <person name="Girlanda M."/>
            <person name="Hayes R."/>
            <person name="Keri Z."/>
            <person name="Labutti K."/>
            <person name="Lipzen A."/>
            <person name="Lombard V."/>
            <person name="Magnuson J."/>
            <person name="Maillard F."/>
            <person name="Morin E."/>
            <person name="Murat C."/>
            <person name="Nolan M."/>
            <person name="Ohm R."/>
            <person name="Pangilinan J."/>
            <person name="Pereira M."/>
            <person name="Perotto S."/>
            <person name="Peter M."/>
            <person name="Riley R."/>
            <person name="Sitrit Y."/>
            <person name="Stielow B."/>
            <person name="Szollosi G."/>
            <person name="Zifcakova L."/>
            <person name="Stursova M."/>
            <person name="Spatafora J.W."/>
            <person name="Tedersoo L."/>
            <person name="Vaario L.-M."/>
            <person name="Yamada A."/>
            <person name="Yan M."/>
            <person name="Wang P."/>
            <person name="Xu J."/>
            <person name="Bruns T."/>
            <person name="Baldrian P."/>
            <person name="Vilgalys R."/>
            <person name="Henrissat B."/>
            <person name="Grigoriev I.V."/>
            <person name="Hibbett D."/>
            <person name="Nagy L.G."/>
            <person name="Martin F.M."/>
        </authorList>
    </citation>
    <scope>NUCLEOTIDE SEQUENCE</scope>
    <source>
        <strain evidence="1">P2</strain>
    </source>
</reference>
<keyword evidence="2" id="KW-1185">Reference proteome</keyword>
<comment type="caution">
    <text evidence="1">The sequence shown here is derived from an EMBL/GenBank/DDBJ whole genome shotgun (WGS) entry which is preliminary data.</text>
</comment>
<evidence type="ECO:0000313" key="1">
    <source>
        <dbReference type="EMBL" id="KAF9650442.1"/>
    </source>
</evidence>
<sequence length="82" mass="9364">MSNERETNKFNFSNKDLHCQASSFKLLFYVLALICALPVAVYYTLQTLKLSRSNDPKSDTQLHVTVVKTQAHSYGLNNPQDR</sequence>
<dbReference type="EMBL" id="MU117985">
    <property type="protein sequence ID" value="KAF9650442.1"/>
    <property type="molecule type" value="Genomic_DNA"/>
</dbReference>
<organism evidence="1 2">
    <name type="scientific">Thelephora ganbajun</name>
    <name type="common">Ganba fungus</name>
    <dbReference type="NCBI Taxonomy" id="370292"/>
    <lineage>
        <taxon>Eukaryota</taxon>
        <taxon>Fungi</taxon>
        <taxon>Dikarya</taxon>
        <taxon>Basidiomycota</taxon>
        <taxon>Agaricomycotina</taxon>
        <taxon>Agaricomycetes</taxon>
        <taxon>Thelephorales</taxon>
        <taxon>Thelephoraceae</taxon>
        <taxon>Thelephora</taxon>
    </lineage>
</organism>
<gene>
    <name evidence="1" type="ORF">BDM02DRAFT_3112218</name>
</gene>
<protein>
    <submittedName>
        <fullName evidence="1">Uncharacterized protein</fullName>
    </submittedName>
</protein>
<accession>A0ACB6ZLH3</accession>
<proteinExistence type="predicted"/>
<dbReference type="Proteomes" id="UP000886501">
    <property type="component" value="Unassembled WGS sequence"/>
</dbReference>
<name>A0ACB6ZLH3_THEGA</name>